<dbReference type="PANTHER" id="PTHR43235:SF1">
    <property type="entry name" value="GLUTAMINE AMIDOTRANSFERASE PB2B2.05-RELATED"/>
    <property type="match status" value="1"/>
</dbReference>
<reference evidence="2 3" key="1">
    <citation type="submission" date="2018-05" db="EMBL/GenBank/DDBJ databases">
        <title>A metagenomic window into the 2 km-deep terrestrial subsurface aquifer revealed taxonomically and functionally diverse microbial community comprising novel uncultured bacterial lineages.</title>
        <authorList>
            <person name="Kadnikov V.V."/>
            <person name="Mardanov A.V."/>
            <person name="Beletsky A.V."/>
            <person name="Banks D."/>
            <person name="Pimenov N.V."/>
            <person name="Frank Y.A."/>
            <person name="Karnachuk O.V."/>
            <person name="Ravin N.V."/>
        </authorList>
    </citation>
    <scope>NUCLEOTIDE SEQUENCE [LARGE SCALE GENOMIC DNA]</scope>
    <source>
        <strain evidence="2">BY</strain>
    </source>
</reference>
<dbReference type="KEGG" id="schv:BRCON_0540"/>
<dbReference type="CDD" id="cd01745">
    <property type="entry name" value="GATase1_2"/>
    <property type="match status" value="1"/>
</dbReference>
<protein>
    <submittedName>
        <fullName evidence="2">Glutamine amidotransferase, class I</fullName>
    </submittedName>
</protein>
<evidence type="ECO:0000313" key="2">
    <source>
        <dbReference type="EMBL" id="AXA35317.1"/>
    </source>
</evidence>
<dbReference type="SUPFAM" id="SSF52317">
    <property type="entry name" value="Class I glutamine amidotransferase-like"/>
    <property type="match status" value="1"/>
</dbReference>
<dbReference type="InterPro" id="IPR044668">
    <property type="entry name" value="PuuD-like"/>
</dbReference>
<evidence type="ECO:0000313" key="3">
    <source>
        <dbReference type="Proteomes" id="UP000262583"/>
    </source>
</evidence>
<dbReference type="PANTHER" id="PTHR43235">
    <property type="entry name" value="GLUTAMINE AMIDOTRANSFERASE PB2B2.05-RELATED"/>
    <property type="match status" value="1"/>
</dbReference>
<dbReference type="GO" id="GO:0033969">
    <property type="term" value="F:gamma-glutamyl-gamma-aminobutyrate hydrolase activity"/>
    <property type="evidence" value="ECO:0007669"/>
    <property type="project" value="TreeGrafter"/>
</dbReference>
<accession>A0A2Z4Y279</accession>
<keyword evidence="2" id="KW-0808">Transferase</keyword>
<dbReference type="GO" id="GO:0006598">
    <property type="term" value="P:polyamine catabolic process"/>
    <property type="evidence" value="ECO:0007669"/>
    <property type="project" value="TreeGrafter"/>
</dbReference>
<dbReference type="Pfam" id="PF07722">
    <property type="entry name" value="Peptidase_C26"/>
    <property type="match status" value="1"/>
</dbReference>
<dbReference type="Gene3D" id="3.40.50.880">
    <property type="match status" value="1"/>
</dbReference>
<dbReference type="GO" id="GO:0016740">
    <property type="term" value="F:transferase activity"/>
    <property type="evidence" value="ECO:0007669"/>
    <property type="project" value="UniProtKB-KW"/>
</dbReference>
<dbReference type="Proteomes" id="UP000262583">
    <property type="component" value="Chromosome"/>
</dbReference>
<feature type="transmembrane region" description="Helical" evidence="1">
    <location>
        <begin position="27"/>
        <end position="44"/>
    </location>
</feature>
<evidence type="ECO:0000256" key="1">
    <source>
        <dbReference type="SAM" id="Phobius"/>
    </source>
</evidence>
<dbReference type="EMBL" id="CP030759">
    <property type="protein sequence ID" value="AXA35317.1"/>
    <property type="molecule type" value="Genomic_DNA"/>
</dbReference>
<keyword evidence="1" id="KW-0812">Transmembrane</keyword>
<dbReference type="AlphaFoldDB" id="A0A2Z4Y279"/>
<name>A0A2Z4Y279_SUMC1</name>
<keyword evidence="2" id="KW-0315">Glutamine amidotransferase</keyword>
<dbReference type="GO" id="GO:0005829">
    <property type="term" value="C:cytosol"/>
    <property type="evidence" value="ECO:0007669"/>
    <property type="project" value="TreeGrafter"/>
</dbReference>
<gene>
    <name evidence="2" type="ORF">BRCON_0540</name>
</gene>
<dbReference type="PROSITE" id="PS51273">
    <property type="entry name" value="GATASE_TYPE_1"/>
    <property type="match status" value="1"/>
</dbReference>
<dbReference type="InterPro" id="IPR029062">
    <property type="entry name" value="Class_I_gatase-like"/>
</dbReference>
<keyword evidence="1" id="KW-1133">Transmembrane helix</keyword>
<proteinExistence type="predicted"/>
<sequence>MDAHNRVSRCVVSPIKSQPHQRAMTKSFLHIWLSVILLGGLLMSTTNLSADEPSAVGPIIGINTSIVFENENGASYATRDTYVRAVEQAGGLPILLPPIETTSSLEAYVALCQGFVLIGGQDIRSERYGKPPHPLEVPMPQKREEFDFQLISRILATKKPFLAICLGAQEITVALGGSLIQDIASQTSTSIVHGRRQHPSATRHLVHVEPGTVLEDIVGTTTLETNSSHHQAIETPGKGMRISARAEDGIIEACELEDYGFGLCVQWHPEALTDEAPHLALFRRLVDEAQAYRAK</sequence>
<organism evidence="2 3">
    <name type="scientific">Sumerlaea chitinivorans</name>
    <dbReference type="NCBI Taxonomy" id="2250252"/>
    <lineage>
        <taxon>Bacteria</taxon>
        <taxon>Candidatus Sumerlaeota</taxon>
        <taxon>Candidatus Sumerlaeia</taxon>
        <taxon>Candidatus Sumerlaeales</taxon>
        <taxon>Candidatus Sumerlaeaceae</taxon>
        <taxon>Candidatus Sumerlaea</taxon>
    </lineage>
</organism>
<keyword evidence="1" id="KW-0472">Membrane</keyword>
<dbReference type="InterPro" id="IPR011697">
    <property type="entry name" value="Peptidase_C26"/>
</dbReference>